<name>X0X3W3_9ZZZZ</name>
<protein>
    <submittedName>
        <fullName evidence="2">Uncharacterized protein</fullName>
    </submittedName>
</protein>
<evidence type="ECO:0000256" key="1">
    <source>
        <dbReference type="SAM" id="MobiDB-lite"/>
    </source>
</evidence>
<gene>
    <name evidence="2" type="ORF">S01H1_69179</name>
</gene>
<feature type="compositionally biased region" description="Low complexity" evidence="1">
    <location>
        <begin position="1"/>
        <end position="13"/>
    </location>
</feature>
<proteinExistence type="predicted"/>
<sequence>DEDVDGSGQSQETGEGEDDDSESPVTTGESEDKKEDDSDDAGDENETEDDSATSDTSDTSDEKEEETEDDSKGTELSSNESSGDETEEKEVEGTEEEDLEDKEDFGPDKPSTTDLNEIESMYSLDSAKKEDAPADLQKAVEDFLEHGTVDITSDVDGYLGGAGGERVRMEMADVDVKKSNSYEFEAKSTARKVARLFEWDKSLRTRYRRGLTEGKINRTRLAKAGVGDYRIFQRKELLVAPDLAVAL</sequence>
<feature type="compositionally biased region" description="Acidic residues" evidence="1">
    <location>
        <begin position="37"/>
        <end position="69"/>
    </location>
</feature>
<accession>X0X3W3</accession>
<feature type="region of interest" description="Disordered" evidence="1">
    <location>
        <begin position="1"/>
        <end position="115"/>
    </location>
</feature>
<feature type="non-terminal residue" evidence="2">
    <location>
        <position position="1"/>
    </location>
</feature>
<feature type="compositionally biased region" description="Acidic residues" evidence="1">
    <location>
        <begin position="82"/>
        <end position="103"/>
    </location>
</feature>
<dbReference type="EMBL" id="BARS01045911">
    <property type="protein sequence ID" value="GAG37914.1"/>
    <property type="molecule type" value="Genomic_DNA"/>
</dbReference>
<feature type="non-terminal residue" evidence="2">
    <location>
        <position position="247"/>
    </location>
</feature>
<dbReference type="AlphaFoldDB" id="X0X3W3"/>
<evidence type="ECO:0000313" key="2">
    <source>
        <dbReference type="EMBL" id="GAG37914.1"/>
    </source>
</evidence>
<reference evidence="2" key="1">
    <citation type="journal article" date="2014" name="Front. Microbiol.">
        <title>High frequency of phylogenetically diverse reductive dehalogenase-homologous genes in deep subseafloor sedimentary metagenomes.</title>
        <authorList>
            <person name="Kawai M."/>
            <person name="Futagami T."/>
            <person name="Toyoda A."/>
            <person name="Takaki Y."/>
            <person name="Nishi S."/>
            <person name="Hori S."/>
            <person name="Arai W."/>
            <person name="Tsubouchi T."/>
            <person name="Morono Y."/>
            <person name="Uchiyama I."/>
            <person name="Ito T."/>
            <person name="Fujiyama A."/>
            <person name="Inagaki F."/>
            <person name="Takami H."/>
        </authorList>
    </citation>
    <scope>NUCLEOTIDE SEQUENCE</scope>
    <source>
        <strain evidence="2">Expedition CK06-06</strain>
    </source>
</reference>
<organism evidence="2">
    <name type="scientific">marine sediment metagenome</name>
    <dbReference type="NCBI Taxonomy" id="412755"/>
    <lineage>
        <taxon>unclassified sequences</taxon>
        <taxon>metagenomes</taxon>
        <taxon>ecological metagenomes</taxon>
    </lineage>
</organism>
<comment type="caution">
    <text evidence="2">The sequence shown here is derived from an EMBL/GenBank/DDBJ whole genome shotgun (WGS) entry which is preliminary data.</text>
</comment>